<dbReference type="Proteomes" id="UP000034290">
    <property type="component" value="Unassembled WGS sequence"/>
</dbReference>
<name>A0A0G1XZZ8_9BACT</name>
<protein>
    <submittedName>
        <fullName evidence="3">Ig domain-containing protein</fullName>
    </submittedName>
</protein>
<evidence type="ECO:0000313" key="4">
    <source>
        <dbReference type="Proteomes" id="UP000034290"/>
    </source>
</evidence>
<feature type="region of interest" description="Disordered" evidence="1">
    <location>
        <begin position="143"/>
        <end position="168"/>
    </location>
</feature>
<keyword evidence="2" id="KW-1133">Transmembrane helix</keyword>
<organism evidence="3 4">
    <name type="scientific">Candidatus Giovannonibacteria bacterium GW2011_GWA2_53_7</name>
    <dbReference type="NCBI Taxonomy" id="1618650"/>
    <lineage>
        <taxon>Bacteria</taxon>
        <taxon>Candidatus Giovannoniibacteriota</taxon>
    </lineage>
</organism>
<dbReference type="PATRIC" id="fig|1618650.3.peg.280"/>
<gene>
    <name evidence="3" type="ORF">UY81_C0023G0002</name>
</gene>
<comment type="caution">
    <text evidence="3">The sequence shown here is derived from an EMBL/GenBank/DDBJ whole genome shotgun (WGS) entry which is preliminary data.</text>
</comment>
<feature type="compositionally biased region" description="Basic and acidic residues" evidence="1">
    <location>
        <begin position="112"/>
        <end position="123"/>
    </location>
</feature>
<dbReference type="AlphaFoldDB" id="A0A0G1XZZ8"/>
<reference evidence="3 4" key="1">
    <citation type="journal article" date="2015" name="Nature">
        <title>rRNA introns, odd ribosomes, and small enigmatic genomes across a large radiation of phyla.</title>
        <authorList>
            <person name="Brown C.T."/>
            <person name="Hug L.A."/>
            <person name="Thomas B.C."/>
            <person name="Sharon I."/>
            <person name="Castelle C.J."/>
            <person name="Singh A."/>
            <person name="Wilkins M.J."/>
            <person name="Williams K.H."/>
            <person name="Banfield J.F."/>
        </authorList>
    </citation>
    <scope>NUCLEOTIDE SEQUENCE [LARGE SCALE GENOMIC DNA]</scope>
</reference>
<keyword evidence="2" id="KW-0472">Membrane</keyword>
<sequence length="284" mass="29958">MESQGEVPIKKPKASQNSLESNKFLGFFSLLALFAVIGISLGLISLKKGISSPFSPKDSGAITNSSLAAGLSNDETAALRNLDTDEDGLTDYDELYLYNTSPYLSDSDSDTFSDKQEIDKGDDPNCPVGQDCLGTASLLGNTNASTSSNTNSASTAANTNAPTGLPTTATGEVDIAKLREILKNAGAPAYVVDATDDQTLLDLYQSTLSEVGAPTDQLTNANETPATLTDQQSLAALKELTPAEIRSILQESGANLTLLSQVSDEDLQTIFYNAVDEELKETQP</sequence>
<keyword evidence="2" id="KW-0812">Transmembrane</keyword>
<evidence type="ECO:0000256" key="2">
    <source>
        <dbReference type="SAM" id="Phobius"/>
    </source>
</evidence>
<dbReference type="EMBL" id="LCRM01000023">
    <property type="protein sequence ID" value="KKW36546.1"/>
    <property type="molecule type" value="Genomic_DNA"/>
</dbReference>
<proteinExistence type="predicted"/>
<evidence type="ECO:0000256" key="1">
    <source>
        <dbReference type="SAM" id="MobiDB-lite"/>
    </source>
</evidence>
<feature type="compositionally biased region" description="Low complexity" evidence="1">
    <location>
        <begin position="143"/>
        <end position="161"/>
    </location>
</feature>
<accession>A0A0G1XZZ8</accession>
<feature type="region of interest" description="Disordered" evidence="1">
    <location>
        <begin position="107"/>
        <end position="129"/>
    </location>
</feature>
<evidence type="ECO:0000313" key="3">
    <source>
        <dbReference type="EMBL" id="KKW36546.1"/>
    </source>
</evidence>
<feature type="transmembrane region" description="Helical" evidence="2">
    <location>
        <begin position="24"/>
        <end position="46"/>
    </location>
</feature>